<evidence type="ECO:0000313" key="3">
    <source>
        <dbReference type="EMBL" id="KIM96600.1"/>
    </source>
</evidence>
<dbReference type="EMBL" id="KN832884">
    <property type="protein sequence ID" value="KIM96600.1"/>
    <property type="molecule type" value="Genomic_DNA"/>
</dbReference>
<dbReference type="HOGENOM" id="CLU_049202_0_0_1"/>
<keyword evidence="4" id="KW-1185">Reference proteome</keyword>
<dbReference type="AlphaFoldDB" id="A0A0C3GKF7"/>
<evidence type="ECO:0000313" key="4">
    <source>
        <dbReference type="Proteomes" id="UP000054321"/>
    </source>
</evidence>
<evidence type="ECO:0000256" key="1">
    <source>
        <dbReference type="SAM" id="Coils"/>
    </source>
</evidence>
<proteinExistence type="predicted"/>
<protein>
    <submittedName>
        <fullName evidence="3">Uncharacterized protein</fullName>
    </submittedName>
</protein>
<organism evidence="3 4">
    <name type="scientific">Oidiodendron maius (strain Zn)</name>
    <dbReference type="NCBI Taxonomy" id="913774"/>
    <lineage>
        <taxon>Eukaryota</taxon>
        <taxon>Fungi</taxon>
        <taxon>Dikarya</taxon>
        <taxon>Ascomycota</taxon>
        <taxon>Pezizomycotina</taxon>
        <taxon>Leotiomycetes</taxon>
        <taxon>Leotiomycetes incertae sedis</taxon>
        <taxon>Myxotrichaceae</taxon>
        <taxon>Oidiodendron</taxon>
    </lineage>
</organism>
<gene>
    <name evidence="3" type="ORF">OIDMADRAFT_148393</name>
</gene>
<accession>A0A0C3GKF7</accession>
<dbReference type="OrthoDB" id="5407180at2759"/>
<reference evidence="3 4" key="1">
    <citation type="submission" date="2014-04" db="EMBL/GenBank/DDBJ databases">
        <authorList>
            <consortium name="DOE Joint Genome Institute"/>
            <person name="Kuo A."/>
            <person name="Martino E."/>
            <person name="Perotto S."/>
            <person name="Kohler A."/>
            <person name="Nagy L.G."/>
            <person name="Floudas D."/>
            <person name="Copeland A."/>
            <person name="Barry K.W."/>
            <person name="Cichocki N."/>
            <person name="Veneault-Fourrey C."/>
            <person name="LaButti K."/>
            <person name="Lindquist E.A."/>
            <person name="Lipzen A."/>
            <person name="Lundell T."/>
            <person name="Morin E."/>
            <person name="Murat C."/>
            <person name="Sun H."/>
            <person name="Tunlid A."/>
            <person name="Henrissat B."/>
            <person name="Grigoriev I.V."/>
            <person name="Hibbett D.S."/>
            <person name="Martin F."/>
            <person name="Nordberg H.P."/>
            <person name="Cantor M.N."/>
            <person name="Hua S.X."/>
        </authorList>
    </citation>
    <scope>NUCLEOTIDE SEQUENCE [LARGE SCALE GENOMIC DNA]</scope>
    <source>
        <strain evidence="3 4">Zn</strain>
    </source>
</reference>
<sequence>MEEITSKVTEIENCLHSSRCQLQTLETSAKKSISSEVDGIQSSLKNGYNRVEYIMTQVGSFLSQIEYVNDASTSVDMKPQVLWLHNNLQVIVSDLDIAKAKADSSIKCTEVYSYKVMDVGEEVDSSSNKLTEYQNEVVKLEGQAKLLMSTSETMLEYTRSQIECKEGEIREKTTEAASKRQSKTRLENDLEKNRQKAARAERERKDRKEQAIAGVFTKSEEGLGVLGILAAPLTGGASLALTVGATGLAGYKASRMDDFEKEANSYRQGISSLTTEISQNVRAVATLEHEKTRLQSLVDQYQAEVSKRQSEHHVYQRKIEQADRAKGEIATLKSHAVSTKKNVAQALPELRKIKQSLEQCSILVKERSLDVSTSSTFMERFAANLPVIGTSIKKSGDFNKQKLLLQQASETLDRIRAEVPGLLTDTGDIKFLTIKPWDSSIVSAADLGTAIPEVCYHQSVGLI</sequence>
<reference evidence="4" key="2">
    <citation type="submission" date="2015-01" db="EMBL/GenBank/DDBJ databases">
        <title>Evolutionary Origins and Diversification of the Mycorrhizal Mutualists.</title>
        <authorList>
            <consortium name="DOE Joint Genome Institute"/>
            <consortium name="Mycorrhizal Genomics Consortium"/>
            <person name="Kohler A."/>
            <person name="Kuo A."/>
            <person name="Nagy L.G."/>
            <person name="Floudas D."/>
            <person name="Copeland A."/>
            <person name="Barry K.W."/>
            <person name="Cichocki N."/>
            <person name="Veneault-Fourrey C."/>
            <person name="LaButti K."/>
            <person name="Lindquist E.A."/>
            <person name="Lipzen A."/>
            <person name="Lundell T."/>
            <person name="Morin E."/>
            <person name="Murat C."/>
            <person name="Riley R."/>
            <person name="Ohm R."/>
            <person name="Sun H."/>
            <person name="Tunlid A."/>
            <person name="Henrissat B."/>
            <person name="Grigoriev I.V."/>
            <person name="Hibbett D.S."/>
            <person name="Martin F."/>
        </authorList>
    </citation>
    <scope>NUCLEOTIDE SEQUENCE [LARGE SCALE GENOMIC DNA]</scope>
    <source>
        <strain evidence="4">Zn</strain>
    </source>
</reference>
<evidence type="ECO:0000256" key="2">
    <source>
        <dbReference type="SAM" id="MobiDB-lite"/>
    </source>
</evidence>
<name>A0A0C3GKF7_OIDMZ</name>
<dbReference type="InParanoid" id="A0A0C3GKF7"/>
<feature type="region of interest" description="Disordered" evidence="2">
    <location>
        <begin position="172"/>
        <end position="208"/>
    </location>
</feature>
<feature type="coiled-coil region" evidence="1">
    <location>
        <begin position="256"/>
        <end position="304"/>
    </location>
</feature>
<feature type="coiled-coil region" evidence="1">
    <location>
        <begin position="123"/>
        <end position="150"/>
    </location>
</feature>
<keyword evidence="1" id="KW-0175">Coiled coil</keyword>
<dbReference type="Proteomes" id="UP000054321">
    <property type="component" value="Unassembled WGS sequence"/>
</dbReference>